<dbReference type="GO" id="GO:0006351">
    <property type="term" value="P:DNA-templated transcription"/>
    <property type="evidence" value="ECO:0007669"/>
    <property type="project" value="InterPro"/>
</dbReference>
<comment type="subcellular location">
    <subcellularLocation>
        <location evidence="1">Nucleus</location>
    </subcellularLocation>
</comment>
<feature type="domain" description="Xylanolytic transcriptional activator regulatory" evidence="7">
    <location>
        <begin position="88"/>
        <end position="166"/>
    </location>
</feature>
<name>A0A9W8S2A4_9HYPO</name>
<evidence type="ECO:0000313" key="8">
    <source>
        <dbReference type="EMBL" id="KAJ4263296.1"/>
    </source>
</evidence>
<dbReference type="CDD" id="cd12148">
    <property type="entry name" value="fungal_TF_MHR"/>
    <property type="match status" value="1"/>
</dbReference>
<proteinExistence type="predicted"/>
<dbReference type="GO" id="GO:0008270">
    <property type="term" value="F:zinc ion binding"/>
    <property type="evidence" value="ECO:0007669"/>
    <property type="project" value="InterPro"/>
</dbReference>
<dbReference type="EMBL" id="JAOQAZ010000010">
    <property type="protein sequence ID" value="KAJ4263296.1"/>
    <property type="molecule type" value="Genomic_DNA"/>
</dbReference>
<dbReference type="SMART" id="SM00906">
    <property type="entry name" value="Fungal_trans"/>
    <property type="match status" value="1"/>
</dbReference>
<evidence type="ECO:0000256" key="3">
    <source>
        <dbReference type="ARBA" id="ARBA00023015"/>
    </source>
</evidence>
<evidence type="ECO:0000256" key="4">
    <source>
        <dbReference type="ARBA" id="ARBA00023163"/>
    </source>
</evidence>
<dbReference type="AlphaFoldDB" id="A0A9W8S2A4"/>
<sequence length="489" mass="55562">MSRFHDSNNFSDQDALLIHGMLALAARHSSNACLAEIPAPDRADQFVKEATALYGKLRGAEEPPSIKYLQGCVLLAVNLAAAGPCHRTWILTGVCVRMAYDLDLCNMDDGGDTWEDAAEWVAMEERRRLFWIVWELDSFVSAITRRPSAINRQRVAVLLPSSDEAWFAQDPVKSSLLGTRPSEAWKSLVDSPNQDERAWFLIANYLMAVAYEMKTNQRTHQADRDELIDALTCFNIVITQRFSLENHVGLFDLNDFTKYNWIIGMHLMLTSARTCVSTFEDNPQASVLAYSREFCRIIHHWHPETVILSHPFLACILLTPQATLANTAVTELINTTSSNLEMTLLMLDQYGSVWKLASVLRDIVHLLKRRDSLSEQEVLLAKRFLIFFPALARRHKPASKVVSQANGEDRTHEGNGNSDELSFDQSLETLELSKQLDEQEAQLAVAHDFDTEELNVMTHFRLDVPDDWSSQIQFDNVCDDNQHFNYLQL</sequence>
<dbReference type="GO" id="GO:0000981">
    <property type="term" value="F:DNA-binding transcription factor activity, RNA polymerase II-specific"/>
    <property type="evidence" value="ECO:0007669"/>
    <property type="project" value="InterPro"/>
</dbReference>
<dbReference type="InterPro" id="IPR050815">
    <property type="entry name" value="TF_fung"/>
</dbReference>
<protein>
    <recommendedName>
        <fullName evidence="7">Xylanolytic transcriptional activator regulatory domain-containing protein</fullName>
    </recommendedName>
</protein>
<keyword evidence="3" id="KW-0805">Transcription regulation</keyword>
<dbReference type="InterPro" id="IPR007219">
    <property type="entry name" value="XnlR_reg_dom"/>
</dbReference>
<gene>
    <name evidence="8" type="ORF">NW762_006114</name>
</gene>
<organism evidence="8 9">
    <name type="scientific">Fusarium torreyae</name>
    <dbReference type="NCBI Taxonomy" id="1237075"/>
    <lineage>
        <taxon>Eukaryota</taxon>
        <taxon>Fungi</taxon>
        <taxon>Dikarya</taxon>
        <taxon>Ascomycota</taxon>
        <taxon>Pezizomycotina</taxon>
        <taxon>Sordariomycetes</taxon>
        <taxon>Hypocreomycetidae</taxon>
        <taxon>Hypocreales</taxon>
        <taxon>Nectriaceae</taxon>
        <taxon>Fusarium</taxon>
    </lineage>
</organism>
<accession>A0A9W8S2A4</accession>
<feature type="region of interest" description="Disordered" evidence="6">
    <location>
        <begin position="399"/>
        <end position="420"/>
    </location>
</feature>
<keyword evidence="4" id="KW-0804">Transcription</keyword>
<reference evidence="8" key="1">
    <citation type="submission" date="2022-09" db="EMBL/GenBank/DDBJ databases">
        <title>Fusarium specimens isolated from Avocado Roots.</title>
        <authorList>
            <person name="Stajich J."/>
            <person name="Roper C."/>
            <person name="Heimlech-Rivalta G."/>
        </authorList>
    </citation>
    <scope>NUCLEOTIDE SEQUENCE</scope>
    <source>
        <strain evidence="8">CF00136</strain>
    </source>
</reference>
<dbReference type="PANTHER" id="PTHR47338:SF10">
    <property type="entry name" value="TRANSCRIPTION FACTOR DOMAIN-CONTAINING PROTEIN-RELATED"/>
    <property type="match status" value="1"/>
</dbReference>
<evidence type="ECO:0000313" key="9">
    <source>
        <dbReference type="Proteomes" id="UP001152049"/>
    </source>
</evidence>
<evidence type="ECO:0000256" key="6">
    <source>
        <dbReference type="SAM" id="MobiDB-lite"/>
    </source>
</evidence>
<dbReference type="GO" id="GO:0003677">
    <property type="term" value="F:DNA binding"/>
    <property type="evidence" value="ECO:0007669"/>
    <property type="project" value="InterPro"/>
</dbReference>
<evidence type="ECO:0000256" key="2">
    <source>
        <dbReference type="ARBA" id="ARBA00022723"/>
    </source>
</evidence>
<evidence type="ECO:0000259" key="7">
    <source>
        <dbReference type="SMART" id="SM00906"/>
    </source>
</evidence>
<dbReference type="Proteomes" id="UP001152049">
    <property type="component" value="Unassembled WGS sequence"/>
</dbReference>
<keyword evidence="5" id="KW-0539">Nucleus</keyword>
<evidence type="ECO:0000256" key="5">
    <source>
        <dbReference type="ARBA" id="ARBA00023242"/>
    </source>
</evidence>
<keyword evidence="9" id="KW-1185">Reference proteome</keyword>
<evidence type="ECO:0000256" key="1">
    <source>
        <dbReference type="ARBA" id="ARBA00004123"/>
    </source>
</evidence>
<keyword evidence="2" id="KW-0479">Metal-binding</keyword>
<dbReference type="GO" id="GO:0005634">
    <property type="term" value="C:nucleus"/>
    <property type="evidence" value="ECO:0007669"/>
    <property type="project" value="UniProtKB-SubCell"/>
</dbReference>
<dbReference type="Pfam" id="PF04082">
    <property type="entry name" value="Fungal_trans"/>
    <property type="match status" value="1"/>
</dbReference>
<dbReference type="PANTHER" id="PTHR47338">
    <property type="entry name" value="ZN(II)2CYS6 TRANSCRIPTION FACTOR (EUROFUNG)-RELATED"/>
    <property type="match status" value="1"/>
</dbReference>
<dbReference type="OrthoDB" id="3862662at2759"/>
<comment type="caution">
    <text evidence="8">The sequence shown here is derived from an EMBL/GenBank/DDBJ whole genome shotgun (WGS) entry which is preliminary data.</text>
</comment>